<evidence type="ECO:0000256" key="1">
    <source>
        <dbReference type="ARBA" id="ARBA00004123"/>
    </source>
</evidence>
<evidence type="ECO:0000256" key="3">
    <source>
        <dbReference type="ARBA" id="ARBA00058372"/>
    </source>
</evidence>
<evidence type="ECO:0000256" key="5">
    <source>
        <dbReference type="SAM" id="MobiDB-lite"/>
    </source>
</evidence>
<evidence type="ECO:0000256" key="2">
    <source>
        <dbReference type="ARBA" id="ARBA00023242"/>
    </source>
</evidence>
<evidence type="ECO:0000259" key="6">
    <source>
        <dbReference type="Pfam" id="PF06294"/>
    </source>
</evidence>
<accession>A0A8J1TGL1</accession>
<comment type="caution">
    <text evidence="7">The sequence shown here is derived from an EMBL/GenBank/DDBJ whole genome shotgun (WGS) entry which is preliminary data.</text>
</comment>
<name>A0A8J1TGL1_OWEFU</name>
<dbReference type="GO" id="GO:0005634">
    <property type="term" value="C:nucleus"/>
    <property type="evidence" value="ECO:0007669"/>
    <property type="project" value="UniProtKB-SubCell"/>
</dbReference>
<evidence type="ECO:0000313" key="8">
    <source>
        <dbReference type="Proteomes" id="UP000749559"/>
    </source>
</evidence>
<dbReference type="GO" id="GO:0005930">
    <property type="term" value="C:axoneme"/>
    <property type="evidence" value="ECO:0007669"/>
    <property type="project" value="TreeGrafter"/>
</dbReference>
<reference evidence="7" key="1">
    <citation type="submission" date="2022-03" db="EMBL/GenBank/DDBJ databases">
        <authorList>
            <person name="Martin C."/>
        </authorList>
    </citation>
    <scope>NUCLEOTIDE SEQUENCE</scope>
</reference>
<dbReference type="FunFam" id="1.10.418.10:FF:000061">
    <property type="entry name" value="Spermatogenesis associated 4"/>
    <property type="match status" value="1"/>
</dbReference>
<feature type="compositionally biased region" description="Polar residues" evidence="5">
    <location>
        <begin position="225"/>
        <end position="247"/>
    </location>
</feature>
<keyword evidence="2" id="KW-0539">Nucleus</keyword>
<feature type="domain" description="CH-like" evidence="6">
    <location>
        <begin position="9"/>
        <end position="102"/>
    </location>
</feature>
<dbReference type="PANTHER" id="PTHR12509:SF8">
    <property type="entry name" value="SPERMATOGENESIS-ASSOCIATED PROTEIN 4"/>
    <property type="match status" value="1"/>
</dbReference>
<dbReference type="PANTHER" id="PTHR12509">
    <property type="entry name" value="SPERMATOGENESIS-ASSOCIATED 4-RELATED"/>
    <property type="match status" value="1"/>
</dbReference>
<dbReference type="InterPro" id="IPR052111">
    <property type="entry name" value="Spermatogenesis_Ciliary_MAP"/>
</dbReference>
<gene>
    <name evidence="7" type="ORF">OFUS_LOCUS4171</name>
</gene>
<dbReference type="EMBL" id="CAIIXF020000002">
    <property type="protein sequence ID" value="CAH1777068.1"/>
    <property type="molecule type" value="Genomic_DNA"/>
</dbReference>
<dbReference type="Pfam" id="PF06294">
    <property type="entry name" value="CH_2"/>
    <property type="match status" value="1"/>
</dbReference>
<feature type="region of interest" description="Disordered" evidence="5">
    <location>
        <begin position="190"/>
        <end position="258"/>
    </location>
</feature>
<proteinExistence type="predicted"/>
<dbReference type="AlphaFoldDB" id="A0A8J1TGL1"/>
<dbReference type="GO" id="GO:0051493">
    <property type="term" value="P:regulation of cytoskeleton organization"/>
    <property type="evidence" value="ECO:0007669"/>
    <property type="project" value="TreeGrafter"/>
</dbReference>
<dbReference type="InterPro" id="IPR036872">
    <property type="entry name" value="CH_dom_sf"/>
</dbReference>
<sequence length="258" mass="29914">MSGLPREVTRWIQSLDLTWQVKTPKWDLTNGYLVAEIFSWYYPQEIQMHSYNNGTSLDSKQRNWSLLKIFIKRHKLDIEEELLEGTIHCKEGAAQLLVERIYNILTNREVKKMNPEHEIDFTDRAYQAKLPMHARSTASQAVKNNLKTTEIMADGSIILSQQKSQHIINDHIENRRHERMEAPERFNIKPTLGELATRIPPPPEPSYTSSSLGNKTPKNGMKTPKSINSPTRESTVQFKEINVQQLNRPKDMRQPLQA</sequence>
<dbReference type="Proteomes" id="UP000749559">
    <property type="component" value="Unassembled WGS sequence"/>
</dbReference>
<comment type="function">
    <text evidence="3">May play a role in apoptosis regulation.</text>
</comment>
<comment type="subcellular location">
    <subcellularLocation>
        <location evidence="1">Nucleus</location>
    </subcellularLocation>
</comment>
<dbReference type="GO" id="GO:0008017">
    <property type="term" value="F:microtubule binding"/>
    <property type="evidence" value="ECO:0007669"/>
    <property type="project" value="TreeGrafter"/>
</dbReference>
<protein>
    <recommendedName>
        <fullName evidence="4">Spermatogenesis-associated protein 4</fullName>
    </recommendedName>
</protein>
<dbReference type="Gene3D" id="1.10.418.10">
    <property type="entry name" value="Calponin-like domain"/>
    <property type="match status" value="1"/>
</dbReference>
<organism evidence="7 8">
    <name type="scientific">Owenia fusiformis</name>
    <name type="common">Polychaete worm</name>
    <dbReference type="NCBI Taxonomy" id="6347"/>
    <lineage>
        <taxon>Eukaryota</taxon>
        <taxon>Metazoa</taxon>
        <taxon>Spiralia</taxon>
        <taxon>Lophotrochozoa</taxon>
        <taxon>Annelida</taxon>
        <taxon>Polychaeta</taxon>
        <taxon>Sedentaria</taxon>
        <taxon>Canalipalpata</taxon>
        <taxon>Sabellida</taxon>
        <taxon>Oweniida</taxon>
        <taxon>Oweniidae</taxon>
        <taxon>Owenia</taxon>
    </lineage>
</organism>
<keyword evidence="8" id="KW-1185">Reference proteome</keyword>
<evidence type="ECO:0000256" key="4">
    <source>
        <dbReference type="ARBA" id="ARBA00071322"/>
    </source>
</evidence>
<feature type="compositionally biased region" description="Basic and acidic residues" evidence="5">
    <location>
        <begin position="248"/>
        <end position="258"/>
    </location>
</feature>
<evidence type="ECO:0000313" key="7">
    <source>
        <dbReference type="EMBL" id="CAH1777068.1"/>
    </source>
</evidence>
<dbReference type="OrthoDB" id="62528at2759"/>
<dbReference type="InterPro" id="IPR010441">
    <property type="entry name" value="CH_2"/>
</dbReference>